<protein>
    <recommendedName>
        <fullName evidence="9">PXMP2/4 family protein 4</fullName>
    </recommendedName>
</protein>
<gene>
    <name evidence="7" type="ORF">IFM89_012206</name>
</gene>
<evidence type="ECO:0000256" key="2">
    <source>
        <dbReference type="ARBA" id="ARBA00006824"/>
    </source>
</evidence>
<dbReference type="Pfam" id="PF04117">
    <property type="entry name" value="Mpv17_PMP22"/>
    <property type="match status" value="1"/>
</dbReference>
<dbReference type="PANTHER" id="PTHR11266">
    <property type="entry name" value="PEROXISOMAL MEMBRANE PROTEIN 2, PXMP2 MPV17"/>
    <property type="match status" value="1"/>
</dbReference>
<comment type="caution">
    <text evidence="7">The sequence shown here is derived from an EMBL/GenBank/DDBJ whole genome shotgun (WGS) entry which is preliminary data.</text>
</comment>
<keyword evidence="3" id="KW-0812">Transmembrane</keyword>
<dbReference type="AlphaFoldDB" id="A0A835HM20"/>
<dbReference type="InterPro" id="IPR007248">
    <property type="entry name" value="Mpv17_PMP22"/>
</dbReference>
<evidence type="ECO:0000256" key="6">
    <source>
        <dbReference type="RuleBase" id="RU363053"/>
    </source>
</evidence>
<sequence length="271" mass="30651">MSSSLRSSKSCLHRLLNNTRSTILFHHQNVTKHQQLPLHSRPYYYTARSPLLYKQKPPKYPSLYSFYRSYSSSSSSSSLTSKNGFIGWYLGMLESRPILTKSITSSLIYTFADLSSQAITGSSSDSFDLIRTSRMAGYGMLVMGPSMHFWFNFISKVLPKRDVVNTLKKLFMGQTIYGPIMTTIFFSVNAGLQGENGAEIIARLKRDLLPTLTNGLMYWPICDFVTFKFIPVRLQPLVSNSFAYLWTIYITYMATLEKADSSSISSIESAS</sequence>
<dbReference type="OrthoDB" id="430207at2759"/>
<dbReference type="GO" id="GO:0005737">
    <property type="term" value="C:cytoplasm"/>
    <property type="evidence" value="ECO:0007669"/>
    <property type="project" value="TreeGrafter"/>
</dbReference>
<name>A0A835HM20_9MAGN</name>
<dbReference type="EMBL" id="JADFTS010000006">
    <property type="protein sequence ID" value="KAF9600762.1"/>
    <property type="molecule type" value="Genomic_DNA"/>
</dbReference>
<dbReference type="PANTHER" id="PTHR11266:SF18">
    <property type="entry name" value="OS12G0508100 PROTEIN"/>
    <property type="match status" value="1"/>
</dbReference>
<evidence type="ECO:0000256" key="5">
    <source>
        <dbReference type="ARBA" id="ARBA00023136"/>
    </source>
</evidence>
<evidence type="ECO:0000313" key="8">
    <source>
        <dbReference type="Proteomes" id="UP000631114"/>
    </source>
</evidence>
<evidence type="ECO:0000313" key="7">
    <source>
        <dbReference type="EMBL" id="KAF9600762.1"/>
    </source>
</evidence>
<evidence type="ECO:0000256" key="1">
    <source>
        <dbReference type="ARBA" id="ARBA00004141"/>
    </source>
</evidence>
<proteinExistence type="inferred from homology"/>
<keyword evidence="5" id="KW-0472">Membrane</keyword>
<keyword evidence="8" id="KW-1185">Reference proteome</keyword>
<dbReference type="GO" id="GO:0016020">
    <property type="term" value="C:membrane"/>
    <property type="evidence" value="ECO:0007669"/>
    <property type="project" value="UniProtKB-SubCell"/>
</dbReference>
<evidence type="ECO:0000256" key="3">
    <source>
        <dbReference type="ARBA" id="ARBA00022692"/>
    </source>
</evidence>
<comment type="subcellular location">
    <subcellularLocation>
        <location evidence="1">Membrane</location>
        <topology evidence="1">Multi-pass membrane protein</topology>
    </subcellularLocation>
</comment>
<evidence type="ECO:0008006" key="9">
    <source>
        <dbReference type="Google" id="ProtNLM"/>
    </source>
</evidence>
<comment type="similarity">
    <text evidence="2 6">Belongs to the peroxisomal membrane protein PXMP2/4 family.</text>
</comment>
<dbReference type="Proteomes" id="UP000631114">
    <property type="component" value="Unassembled WGS sequence"/>
</dbReference>
<reference evidence="7 8" key="1">
    <citation type="submission" date="2020-10" db="EMBL/GenBank/DDBJ databases">
        <title>The Coptis chinensis genome and diversification of protoberbering-type alkaloids.</title>
        <authorList>
            <person name="Wang B."/>
            <person name="Shu S."/>
            <person name="Song C."/>
            <person name="Liu Y."/>
        </authorList>
    </citation>
    <scope>NUCLEOTIDE SEQUENCE [LARGE SCALE GENOMIC DNA]</scope>
    <source>
        <strain evidence="7">HL-2020</strain>
        <tissue evidence="7">Leaf</tissue>
    </source>
</reference>
<evidence type="ECO:0000256" key="4">
    <source>
        <dbReference type="ARBA" id="ARBA00022989"/>
    </source>
</evidence>
<accession>A0A835HM20</accession>
<keyword evidence="4" id="KW-1133">Transmembrane helix</keyword>
<organism evidence="7 8">
    <name type="scientific">Coptis chinensis</name>
    <dbReference type="NCBI Taxonomy" id="261450"/>
    <lineage>
        <taxon>Eukaryota</taxon>
        <taxon>Viridiplantae</taxon>
        <taxon>Streptophyta</taxon>
        <taxon>Embryophyta</taxon>
        <taxon>Tracheophyta</taxon>
        <taxon>Spermatophyta</taxon>
        <taxon>Magnoliopsida</taxon>
        <taxon>Ranunculales</taxon>
        <taxon>Ranunculaceae</taxon>
        <taxon>Coptidoideae</taxon>
        <taxon>Coptis</taxon>
    </lineage>
</organism>